<proteinExistence type="inferred from homology"/>
<dbReference type="InterPro" id="IPR005804">
    <property type="entry name" value="FA_desaturase_dom"/>
</dbReference>
<protein>
    <recommendedName>
        <fullName evidence="5">Fatty acid desaturase domain-containing protein</fullName>
    </recommendedName>
</protein>
<keyword evidence="4" id="KW-0472">Membrane</keyword>
<dbReference type="CDD" id="cd03507">
    <property type="entry name" value="Delta12-FADS-like"/>
    <property type="match status" value="1"/>
</dbReference>
<evidence type="ECO:0000256" key="3">
    <source>
        <dbReference type="ARBA" id="ARBA00023002"/>
    </source>
</evidence>
<dbReference type="GO" id="GO:0006629">
    <property type="term" value="P:lipid metabolic process"/>
    <property type="evidence" value="ECO:0007669"/>
    <property type="project" value="InterPro"/>
</dbReference>
<sequence>MGVALDHMKVSKRVPVSKPPFEYSDLKKAIPPHCFKLSLTLSFYGLFRDMFLIYAFYYIASNYIPFLPQPVKYVAWPVYWFFQGVILGGLWSIAHECGHGAFSGCKWLDDTLGFFIHSVLLTPYYSMKYSHRTHHAHTNSVEYDEIHVPRLKSDTFYSEILNNPIGLVLTMMFHVVFGWNSYLLFNYTGRKYEGVASHFYPQSPIYNDSERNLIYLSDVGIFVALYTYYHVVVTHGLVWSLYLYGAPFFVMCSLLMVLTYLLHTHPSIAHYDSSEWDWIRGSLSTVDRDVGFLNWFLHDLPRVHVLHHFFPGIPHYHALEAMKVVKPILGEYYNYDDTPIIKAFWREMKECIYVEPAYDGPKKSGVYWYKNKT</sequence>
<evidence type="ECO:0000313" key="7">
    <source>
        <dbReference type="Proteomes" id="UP001229421"/>
    </source>
</evidence>
<keyword evidence="7" id="KW-1185">Reference proteome</keyword>
<organism evidence="6 7">
    <name type="scientific">Tagetes erecta</name>
    <name type="common">African marigold</name>
    <dbReference type="NCBI Taxonomy" id="13708"/>
    <lineage>
        <taxon>Eukaryota</taxon>
        <taxon>Viridiplantae</taxon>
        <taxon>Streptophyta</taxon>
        <taxon>Embryophyta</taxon>
        <taxon>Tracheophyta</taxon>
        <taxon>Spermatophyta</taxon>
        <taxon>Magnoliopsida</taxon>
        <taxon>eudicotyledons</taxon>
        <taxon>Gunneridae</taxon>
        <taxon>Pentapetalae</taxon>
        <taxon>asterids</taxon>
        <taxon>campanulids</taxon>
        <taxon>Asterales</taxon>
        <taxon>Asteraceae</taxon>
        <taxon>Asteroideae</taxon>
        <taxon>Heliantheae alliance</taxon>
        <taxon>Tageteae</taxon>
        <taxon>Tagetes</taxon>
    </lineage>
</organism>
<dbReference type="EMBL" id="JAUHHV010000003">
    <property type="protein sequence ID" value="KAK1430404.1"/>
    <property type="molecule type" value="Genomic_DNA"/>
</dbReference>
<evidence type="ECO:0000256" key="4">
    <source>
        <dbReference type="SAM" id="Phobius"/>
    </source>
</evidence>
<dbReference type="InterPro" id="IPR012171">
    <property type="entry name" value="Fatty_acid_desaturase"/>
</dbReference>
<feature type="transmembrane region" description="Helical" evidence="4">
    <location>
        <begin position="37"/>
        <end position="58"/>
    </location>
</feature>
<dbReference type="GO" id="GO:0016491">
    <property type="term" value="F:oxidoreductase activity"/>
    <property type="evidence" value="ECO:0007669"/>
    <property type="project" value="UniProtKB-KW"/>
</dbReference>
<feature type="domain" description="Fatty acid desaturase" evidence="5">
    <location>
        <begin position="75"/>
        <end position="334"/>
    </location>
</feature>
<comment type="similarity">
    <text evidence="2">Belongs to the fatty acid desaturase type 1 family.</text>
</comment>
<name>A0AAD8KXF1_TARER</name>
<feature type="transmembrane region" description="Helical" evidence="4">
    <location>
        <begin position="241"/>
        <end position="262"/>
    </location>
</feature>
<comment type="caution">
    <text evidence="6">The sequence shown here is derived from an EMBL/GenBank/DDBJ whole genome shotgun (WGS) entry which is preliminary data.</text>
</comment>
<keyword evidence="4" id="KW-0812">Transmembrane</keyword>
<gene>
    <name evidence="6" type="ORF">QVD17_13112</name>
</gene>
<accession>A0AAD8KXF1</accession>
<dbReference type="Proteomes" id="UP001229421">
    <property type="component" value="Unassembled WGS sequence"/>
</dbReference>
<evidence type="ECO:0000256" key="2">
    <source>
        <dbReference type="ARBA" id="ARBA00009295"/>
    </source>
</evidence>
<dbReference type="PANTHER" id="PTHR32100">
    <property type="entry name" value="OMEGA-6 FATTY ACID DESATURASE, CHLOROPLASTIC"/>
    <property type="match status" value="1"/>
</dbReference>
<evidence type="ECO:0000259" key="5">
    <source>
        <dbReference type="Pfam" id="PF00487"/>
    </source>
</evidence>
<dbReference type="Pfam" id="PF00487">
    <property type="entry name" value="FA_desaturase"/>
    <property type="match status" value="1"/>
</dbReference>
<dbReference type="AlphaFoldDB" id="A0AAD8KXF1"/>
<reference evidence="6" key="1">
    <citation type="journal article" date="2023" name="bioRxiv">
        <title>Improved chromosome-level genome assembly for marigold (Tagetes erecta).</title>
        <authorList>
            <person name="Jiang F."/>
            <person name="Yuan L."/>
            <person name="Wang S."/>
            <person name="Wang H."/>
            <person name="Xu D."/>
            <person name="Wang A."/>
            <person name="Fan W."/>
        </authorList>
    </citation>
    <scope>NUCLEOTIDE SEQUENCE</scope>
    <source>
        <strain evidence="6">WSJ</strain>
        <tissue evidence="6">Leaf</tissue>
    </source>
</reference>
<feature type="transmembrane region" description="Helical" evidence="4">
    <location>
        <begin position="165"/>
        <end position="185"/>
    </location>
</feature>
<dbReference type="GO" id="GO:0016020">
    <property type="term" value="C:membrane"/>
    <property type="evidence" value="ECO:0007669"/>
    <property type="project" value="UniProtKB-SubCell"/>
</dbReference>
<feature type="transmembrane region" description="Helical" evidence="4">
    <location>
        <begin position="212"/>
        <end position="229"/>
    </location>
</feature>
<comment type="subcellular location">
    <subcellularLocation>
        <location evidence="1">Membrane</location>
    </subcellularLocation>
</comment>
<keyword evidence="4" id="KW-1133">Transmembrane helix</keyword>
<keyword evidence="3" id="KW-0560">Oxidoreductase</keyword>
<evidence type="ECO:0000256" key="1">
    <source>
        <dbReference type="ARBA" id="ARBA00004370"/>
    </source>
</evidence>
<feature type="transmembrane region" description="Helical" evidence="4">
    <location>
        <begin position="78"/>
        <end position="95"/>
    </location>
</feature>
<evidence type="ECO:0000313" key="6">
    <source>
        <dbReference type="EMBL" id="KAK1430404.1"/>
    </source>
</evidence>